<feature type="transmembrane region" description="Helical" evidence="1">
    <location>
        <begin position="90"/>
        <end position="109"/>
    </location>
</feature>
<keyword evidence="1" id="KW-0472">Membrane</keyword>
<dbReference type="InterPro" id="IPR040350">
    <property type="entry name" value="TMEM272"/>
</dbReference>
<dbReference type="AlphaFoldDB" id="A0A9Q0DDM2"/>
<keyword evidence="3" id="KW-1185">Reference proteome</keyword>
<feature type="transmembrane region" description="Helical" evidence="1">
    <location>
        <begin position="12"/>
        <end position="33"/>
    </location>
</feature>
<protein>
    <submittedName>
        <fullName evidence="2">Uncharacterized protein</fullName>
    </submittedName>
</protein>
<sequence>AVYLEECPREPYIPIYLVVVGVFGLMLGLLSCLKDASSTPLNNICVIWNSLTSLFLFCWFIAGNVWIYSIYEPNYNQTTTATDPYCNKTLYLFAFWTSTLMFTLLCVLLSISCFSAAACCCSVTACCCLFCEADTDDV</sequence>
<evidence type="ECO:0000256" key="1">
    <source>
        <dbReference type="SAM" id="Phobius"/>
    </source>
</evidence>
<dbReference type="Proteomes" id="UP001148018">
    <property type="component" value="Unassembled WGS sequence"/>
</dbReference>
<dbReference type="PANTHER" id="PTHR33444">
    <property type="entry name" value="SI:DKEY-19B23.12-RELATED"/>
    <property type="match status" value="1"/>
</dbReference>
<keyword evidence="1" id="KW-0812">Transmembrane</keyword>
<reference evidence="2" key="1">
    <citation type="submission" date="2022-07" db="EMBL/GenBank/DDBJ databases">
        <title>Chromosome-level genome of Muraenolepis orangiensis.</title>
        <authorList>
            <person name="Kim J."/>
        </authorList>
    </citation>
    <scope>NUCLEOTIDE SEQUENCE</scope>
    <source>
        <strain evidence="2">KU_S4_2022</strain>
        <tissue evidence="2">Muscle</tissue>
    </source>
</reference>
<comment type="caution">
    <text evidence="2">The sequence shown here is derived from an EMBL/GenBank/DDBJ whole genome shotgun (WGS) entry which is preliminary data.</text>
</comment>
<accession>A0A9Q0DDM2</accession>
<feature type="non-terminal residue" evidence="2">
    <location>
        <position position="1"/>
    </location>
</feature>
<gene>
    <name evidence="2" type="ORF">NHX12_014470</name>
</gene>
<evidence type="ECO:0000313" key="3">
    <source>
        <dbReference type="Proteomes" id="UP001148018"/>
    </source>
</evidence>
<proteinExistence type="predicted"/>
<dbReference type="EMBL" id="JANIIK010000118">
    <property type="protein sequence ID" value="KAJ3585751.1"/>
    <property type="molecule type" value="Genomic_DNA"/>
</dbReference>
<name>A0A9Q0DDM2_9TELE</name>
<evidence type="ECO:0000313" key="2">
    <source>
        <dbReference type="EMBL" id="KAJ3585751.1"/>
    </source>
</evidence>
<organism evidence="2 3">
    <name type="scientific">Muraenolepis orangiensis</name>
    <name type="common">Patagonian moray cod</name>
    <dbReference type="NCBI Taxonomy" id="630683"/>
    <lineage>
        <taxon>Eukaryota</taxon>
        <taxon>Metazoa</taxon>
        <taxon>Chordata</taxon>
        <taxon>Craniata</taxon>
        <taxon>Vertebrata</taxon>
        <taxon>Euteleostomi</taxon>
        <taxon>Actinopterygii</taxon>
        <taxon>Neopterygii</taxon>
        <taxon>Teleostei</taxon>
        <taxon>Neoteleostei</taxon>
        <taxon>Acanthomorphata</taxon>
        <taxon>Zeiogadaria</taxon>
        <taxon>Gadariae</taxon>
        <taxon>Gadiformes</taxon>
        <taxon>Muraenolepidoidei</taxon>
        <taxon>Muraenolepididae</taxon>
        <taxon>Muraenolepis</taxon>
    </lineage>
</organism>
<dbReference type="PANTHER" id="PTHR33444:SF2">
    <property type="entry name" value="MARVEL DOMAIN-CONTAINING PROTEIN"/>
    <property type="match status" value="1"/>
</dbReference>
<feature type="transmembrane region" description="Helical" evidence="1">
    <location>
        <begin position="45"/>
        <end position="70"/>
    </location>
</feature>
<keyword evidence="1" id="KW-1133">Transmembrane helix</keyword>
<dbReference type="OrthoDB" id="6157510at2759"/>